<dbReference type="CDD" id="cd07730">
    <property type="entry name" value="metallo-hydrolase-like_MBL-fold"/>
    <property type="match status" value="1"/>
</dbReference>
<sequence>MPSPLPPPRPDQAYVTVSPIPGGFITLSDTFFVKPADPTAKRTVPSLTFLIQHPNPPPSSGYTSHPNKPFRLMFDLGLRKSQSRYPLPLQKHIDSRAPFLLEPGVAQQLQDAGLSPSAINLVILSHVHYDHHGDPEDFPQAHFLLGHGALHVLKYGLGGTASHQHFDPNTFPPDRTSELPDPKTWHESLGPFPHVYDLFHDSSVYVIDTPGHLPGHLNLLCRTQERWVLLCGDAFHDRRLLTGEREIGTWVVEVEGRRTVCCIHVDEEEARESIRRLRELESGTGGECELIAAHEEDWWERHKDQVFPGTI</sequence>
<dbReference type="EMBL" id="KB446556">
    <property type="protein sequence ID" value="EME87009.1"/>
    <property type="molecule type" value="Genomic_DNA"/>
</dbReference>
<dbReference type="KEGG" id="pfj:MYCFIDRAFT_130685"/>
<evidence type="ECO:0000256" key="2">
    <source>
        <dbReference type="ARBA" id="ARBA00007749"/>
    </source>
</evidence>
<reference evidence="7 8" key="1">
    <citation type="journal article" date="2012" name="PLoS Pathog.">
        <title>Diverse lifestyles and strategies of plant pathogenesis encoded in the genomes of eighteen Dothideomycetes fungi.</title>
        <authorList>
            <person name="Ohm R.A."/>
            <person name="Feau N."/>
            <person name="Henrissat B."/>
            <person name="Schoch C.L."/>
            <person name="Horwitz B.A."/>
            <person name="Barry K.W."/>
            <person name="Condon B.J."/>
            <person name="Copeland A.C."/>
            <person name="Dhillon B."/>
            <person name="Glaser F."/>
            <person name="Hesse C.N."/>
            <person name="Kosti I."/>
            <person name="LaButti K."/>
            <person name="Lindquist E.A."/>
            <person name="Lucas S."/>
            <person name="Salamov A.A."/>
            <person name="Bradshaw R.E."/>
            <person name="Ciuffetti L."/>
            <person name="Hamelin R.C."/>
            <person name="Kema G.H.J."/>
            <person name="Lawrence C."/>
            <person name="Scott J.A."/>
            <person name="Spatafora J.W."/>
            <person name="Turgeon B.G."/>
            <person name="de Wit P.J.G.M."/>
            <person name="Zhong S."/>
            <person name="Goodwin S.B."/>
            <person name="Grigoriev I.V."/>
        </authorList>
    </citation>
    <scope>NUCLEOTIDE SEQUENCE [LARGE SCALE GENOMIC DNA]</scope>
    <source>
        <strain evidence="7 8">CIRAD86</strain>
    </source>
</reference>
<keyword evidence="5" id="KW-0862">Zinc</keyword>
<dbReference type="SUPFAM" id="SSF56281">
    <property type="entry name" value="Metallo-hydrolase/oxidoreductase"/>
    <property type="match status" value="1"/>
</dbReference>
<evidence type="ECO:0000256" key="5">
    <source>
        <dbReference type="ARBA" id="ARBA00022833"/>
    </source>
</evidence>
<dbReference type="PANTHER" id="PTHR42978">
    <property type="entry name" value="QUORUM-QUENCHING LACTONASE YTNP-RELATED-RELATED"/>
    <property type="match status" value="1"/>
</dbReference>
<dbReference type="Gene3D" id="3.60.15.10">
    <property type="entry name" value="Ribonuclease Z/Hydroxyacylglutathione hydrolase-like"/>
    <property type="match status" value="1"/>
</dbReference>
<dbReference type="OrthoDB" id="10250730at2759"/>
<evidence type="ECO:0000256" key="3">
    <source>
        <dbReference type="ARBA" id="ARBA00022723"/>
    </source>
</evidence>
<dbReference type="GO" id="GO:0046872">
    <property type="term" value="F:metal ion binding"/>
    <property type="evidence" value="ECO:0007669"/>
    <property type="project" value="UniProtKB-KW"/>
</dbReference>
<dbReference type="InterPro" id="IPR036866">
    <property type="entry name" value="RibonucZ/Hydroxyglut_hydro"/>
</dbReference>
<protein>
    <recommendedName>
        <fullName evidence="6">Metallo-beta-lactamase domain-containing protein</fullName>
    </recommendedName>
</protein>
<evidence type="ECO:0000256" key="1">
    <source>
        <dbReference type="ARBA" id="ARBA00001947"/>
    </source>
</evidence>
<dbReference type="InterPro" id="IPR051013">
    <property type="entry name" value="MBL_superfamily_lactonases"/>
</dbReference>
<dbReference type="Proteomes" id="UP000016932">
    <property type="component" value="Unassembled WGS sequence"/>
</dbReference>
<comment type="cofactor">
    <cofactor evidence="1">
        <name>Zn(2+)</name>
        <dbReference type="ChEBI" id="CHEBI:29105"/>
    </cofactor>
</comment>
<organism evidence="7 8">
    <name type="scientific">Pseudocercospora fijiensis (strain CIRAD86)</name>
    <name type="common">Black leaf streak disease fungus</name>
    <name type="synonym">Mycosphaerella fijiensis</name>
    <dbReference type="NCBI Taxonomy" id="383855"/>
    <lineage>
        <taxon>Eukaryota</taxon>
        <taxon>Fungi</taxon>
        <taxon>Dikarya</taxon>
        <taxon>Ascomycota</taxon>
        <taxon>Pezizomycotina</taxon>
        <taxon>Dothideomycetes</taxon>
        <taxon>Dothideomycetidae</taxon>
        <taxon>Mycosphaerellales</taxon>
        <taxon>Mycosphaerellaceae</taxon>
        <taxon>Pseudocercospora</taxon>
    </lineage>
</organism>
<dbReference type="VEuPathDB" id="FungiDB:MYCFIDRAFT_130685"/>
<evidence type="ECO:0000256" key="4">
    <source>
        <dbReference type="ARBA" id="ARBA00022801"/>
    </source>
</evidence>
<evidence type="ECO:0000313" key="8">
    <source>
        <dbReference type="Proteomes" id="UP000016932"/>
    </source>
</evidence>
<comment type="similarity">
    <text evidence="2">Belongs to the metallo-beta-lactamase superfamily.</text>
</comment>
<dbReference type="Pfam" id="PF00753">
    <property type="entry name" value="Lactamase_B"/>
    <property type="match status" value="1"/>
</dbReference>
<proteinExistence type="inferred from homology"/>
<keyword evidence="8" id="KW-1185">Reference proteome</keyword>
<dbReference type="HOGENOM" id="CLU_030571_1_1_1"/>
<dbReference type="GO" id="GO:0016787">
    <property type="term" value="F:hydrolase activity"/>
    <property type="evidence" value="ECO:0007669"/>
    <property type="project" value="UniProtKB-KW"/>
</dbReference>
<dbReference type="PANTHER" id="PTHR42978:SF2">
    <property type="entry name" value="102 KBASES UNSTABLE REGION: FROM 1 TO 119443"/>
    <property type="match status" value="1"/>
</dbReference>
<keyword evidence="3" id="KW-0479">Metal-binding</keyword>
<accession>M3A7E3</accession>
<evidence type="ECO:0000313" key="7">
    <source>
        <dbReference type="EMBL" id="EME87009.1"/>
    </source>
</evidence>
<dbReference type="GeneID" id="19330748"/>
<gene>
    <name evidence="7" type="ORF">MYCFIDRAFT_130685</name>
</gene>
<dbReference type="RefSeq" id="XP_007924081.1">
    <property type="nucleotide sequence ID" value="XM_007925890.1"/>
</dbReference>
<dbReference type="AlphaFoldDB" id="M3A7E3"/>
<dbReference type="InterPro" id="IPR001279">
    <property type="entry name" value="Metallo-B-lactamas"/>
</dbReference>
<name>M3A7E3_PSEFD</name>
<dbReference type="eggNOG" id="ENOG502S1A6">
    <property type="taxonomic scope" value="Eukaryota"/>
</dbReference>
<feature type="domain" description="Metallo-beta-lactamase" evidence="6">
    <location>
        <begin position="102"/>
        <end position="281"/>
    </location>
</feature>
<evidence type="ECO:0000259" key="6">
    <source>
        <dbReference type="Pfam" id="PF00753"/>
    </source>
</evidence>
<keyword evidence="4" id="KW-0378">Hydrolase</keyword>